<evidence type="ECO:0000313" key="3">
    <source>
        <dbReference type="Proteomes" id="UP000515908"/>
    </source>
</evidence>
<dbReference type="GO" id="GO:0003723">
    <property type="term" value="F:RNA binding"/>
    <property type="evidence" value="ECO:0007669"/>
    <property type="project" value="InterPro"/>
</dbReference>
<dbReference type="AlphaFoldDB" id="A0A7G2CHZ4"/>
<gene>
    <name evidence="2" type="ORF">ADEAN_000532800</name>
</gene>
<sequence length="243" mass="26655">MSCSDKLWKWGVYGLQGRRNGLVVSPIRLSSVCVAVPDDKLPTVGDALRRLNGCLSARTEKVRAAEGGVLVRMFALSEVAPPSGGVPAEECSYSRVSHRLSDEESRKRGRDASGEEWNYRWSDTFTFNMKVGVSQGLNKKTITTLLDSPLAADGEGLDVLRKVVERFPLSPMHFTLLLLEVYATMKLNYSTTTHLPKNCSAREAGLAARAEIETILSGEPSRTFRELLTGGEGGDPPLLWVEK</sequence>
<dbReference type="Proteomes" id="UP000515908">
    <property type="component" value="Chromosome 09"/>
</dbReference>
<dbReference type="EMBL" id="LR877153">
    <property type="protein sequence ID" value="CAD2217842.1"/>
    <property type="molecule type" value="Genomic_DNA"/>
</dbReference>
<keyword evidence="3" id="KW-1185">Reference proteome</keyword>
<name>A0A7G2CHZ4_9TRYP</name>
<accession>A0A7G2CHZ4</accession>
<organism evidence="2 3">
    <name type="scientific">Angomonas deanei</name>
    <dbReference type="NCBI Taxonomy" id="59799"/>
    <lineage>
        <taxon>Eukaryota</taxon>
        <taxon>Discoba</taxon>
        <taxon>Euglenozoa</taxon>
        <taxon>Kinetoplastea</taxon>
        <taxon>Metakinetoplastina</taxon>
        <taxon>Trypanosomatida</taxon>
        <taxon>Trypanosomatidae</taxon>
        <taxon>Strigomonadinae</taxon>
        <taxon>Angomonas</taxon>
    </lineage>
</organism>
<dbReference type="PROSITE" id="PS50141">
    <property type="entry name" value="A_DEAMIN_EDITASE"/>
    <property type="match status" value="1"/>
</dbReference>
<reference evidence="2 3" key="1">
    <citation type="submission" date="2020-08" db="EMBL/GenBank/DDBJ databases">
        <authorList>
            <person name="Newling K."/>
            <person name="Davey J."/>
            <person name="Forrester S."/>
        </authorList>
    </citation>
    <scope>NUCLEOTIDE SEQUENCE [LARGE SCALE GENOMIC DNA]</scope>
    <source>
        <strain evidence="3">Crithidia deanei Carvalho (ATCC PRA-265)</strain>
    </source>
</reference>
<evidence type="ECO:0000313" key="2">
    <source>
        <dbReference type="EMBL" id="CAD2217842.1"/>
    </source>
</evidence>
<dbReference type="OrthoDB" id="416253at2759"/>
<evidence type="ECO:0000259" key="1">
    <source>
        <dbReference type="PROSITE" id="PS50141"/>
    </source>
</evidence>
<feature type="domain" description="A to I editase" evidence="1">
    <location>
        <begin position="1"/>
        <end position="82"/>
    </location>
</feature>
<dbReference type="VEuPathDB" id="TriTrypDB:ADEAN_000532800"/>
<dbReference type="InterPro" id="IPR002466">
    <property type="entry name" value="A_deamin"/>
</dbReference>
<protein>
    <submittedName>
        <fullName evidence="2">Adenosine-deaminase (Editase) domain containing protein, putative</fullName>
    </submittedName>
</protein>
<dbReference type="GO" id="GO:0006396">
    <property type="term" value="P:RNA processing"/>
    <property type="evidence" value="ECO:0007669"/>
    <property type="project" value="InterPro"/>
</dbReference>
<dbReference type="Pfam" id="PF02137">
    <property type="entry name" value="A_deamin"/>
    <property type="match status" value="1"/>
</dbReference>
<dbReference type="GO" id="GO:0004000">
    <property type="term" value="F:adenosine deaminase activity"/>
    <property type="evidence" value="ECO:0007669"/>
    <property type="project" value="InterPro"/>
</dbReference>
<proteinExistence type="predicted"/>